<feature type="domain" description="VTT" evidence="7">
    <location>
        <begin position="30"/>
        <end position="159"/>
    </location>
</feature>
<dbReference type="Pfam" id="PF09335">
    <property type="entry name" value="VTT_dom"/>
    <property type="match status" value="1"/>
</dbReference>
<dbReference type="PANTHER" id="PTHR42709:SF6">
    <property type="entry name" value="UNDECAPRENYL PHOSPHATE TRANSPORTER A"/>
    <property type="match status" value="1"/>
</dbReference>
<evidence type="ECO:0000256" key="2">
    <source>
        <dbReference type="ARBA" id="ARBA00022475"/>
    </source>
</evidence>
<feature type="transmembrane region" description="Helical" evidence="6">
    <location>
        <begin position="172"/>
        <end position="190"/>
    </location>
</feature>
<dbReference type="EMBL" id="JAVKPH010000023">
    <property type="protein sequence ID" value="MDR5654284.1"/>
    <property type="molecule type" value="Genomic_DNA"/>
</dbReference>
<feature type="transmembrane region" description="Helical" evidence="6">
    <location>
        <begin position="48"/>
        <end position="71"/>
    </location>
</feature>
<reference evidence="8 9" key="1">
    <citation type="submission" date="2023-09" db="EMBL/GenBank/DDBJ databases">
        <title>Xinfangfangia sedmenti sp. nov., isolated the sedment.</title>
        <authorList>
            <person name="Xu L."/>
        </authorList>
    </citation>
    <scope>NUCLEOTIDE SEQUENCE [LARGE SCALE GENOMIC DNA]</scope>
    <source>
        <strain evidence="8 9">LG-4</strain>
    </source>
</reference>
<keyword evidence="5 6" id="KW-0472">Membrane</keyword>
<evidence type="ECO:0000256" key="6">
    <source>
        <dbReference type="SAM" id="Phobius"/>
    </source>
</evidence>
<dbReference type="Proteomes" id="UP001247754">
    <property type="component" value="Unassembled WGS sequence"/>
</dbReference>
<dbReference type="PANTHER" id="PTHR42709">
    <property type="entry name" value="ALKALINE PHOSPHATASE LIKE PROTEIN"/>
    <property type="match status" value="1"/>
</dbReference>
<evidence type="ECO:0000259" key="7">
    <source>
        <dbReference type="Pfam" id="PF09335"/>
    </source>
</evidence>
<name>A0ABU1FBP4_9RHOB</name>
<evidence type="ECO:0000256" key="3">
    <source>
        <dbReference type="ARBA" id="ARBA00022692"/>
    </source>
</evidence>
<sequence length="198" mass="21595">MFEQILRVVGDGGYAGIATAMFAENVFPPIPSEIIMPLAGFHAARGSLSLGLVILAGSAGATLGALFWYFVGRVIGADRIIGLAARHGRWMTVTPEDMQRAIAGFARYGNKAVFWGRLVPGLRSLISVPAGIARMRLAPFLLWTCLGSVIWTTFLALGGFWLETQYARMADWIDPISMIVLAGFGLFYFYRVLTWKAG</sequence>
<keyword evidence="3 6" id="KW-0812">Transmembrane</keyword>
<dbReference type="RefSeq" id="WP_310458454.1">
    <property type="nucleotide sequence ID" value="NZ_JAVKPH010000023.1"/>
</dbReference>
<keyword evidence="2" id="KW-1003">Cell membrane</keyword>
<keyword evidence="9" id="KW-1185">Reference proteome</keyword>
<evidence type="ECO:0000313" key="9">
    <source>
        <dbReference type="Proteomes" id="UP001247754"/>
    </source>
</evidence>
<protein>
    <submittedName>
        <fullName evidence="8">DedA family protein</fullName>
    </submittedName>
</protein>
<gene>
    <name evidence="8" type="ORF">RGD00_16845</name>
</gene>
<evidence type="ECO:0000256" key="5">
    <source>
        <dbReference type="ARBA" id="ARBA00023136"/>
    </source>
</evidence>
<comment type="caution">
    <text evidence="8">The sequence shown here is derived from an EMBL/GenBank/DDBJ whole genome shotgun (WGS) entry which is preliminary data.</text>
</comment>
<dbReference type="InterPro" id="IPR032816">
    <property type="entry name" value="VTT_dom"/>
</dbReference>
<evidence type="ECO:0000256" key="1">
    <source>
        <dbReference type="ARBA" id="ARBA00004651"/>
    </source>
</evidence>
<evidence type="ECO:0000313" key="8">
    <source>
        <dbReference type="EMBL" id="MDR5654284.1"/>
    </source>
</evidence>
<organism evidence="8 9">
    <name type="scientific">Ruixingdingia sedimenti</name>
    <dbReference type="NCBI Taxonomy" id="3073604"/>
    <lineage>
        <taxon>Bacteria</taxon>
        <taxon>Pseudomonadati</taxon>
        <taxon>Pseudomonadota</taxon>
        <taxon>Alphaproteobacteria</taxon>
        <taxon>Rhodobacterales</taxon>
        <taxon>Paracoccaceae</taxon>
        <taxon>Ruixingdingia</taxon>
    </lineage>
</organism>
<proteinExistence type="predicted"/>
<comment type="subcellular location">
    <subcellularLocation>
        <location evidence="1">Cell membrane</location>
        <topology evidence="1">Multi-pass membrane protein</topology>
    </subcellularLocation>
</comment>
<evidence type="ECO:0000256" key="4">
    <source>
        <dbReference type="ARBA" id="ARBA00022989"/>
    </source>
</evidence>
<accession>A0ABU1FBP4</accession>
<dbReference type="InterPro" id="IPR051311">
    <property type="entry name" value="DedA_domain"/>
</dbReference>
<keyword evidence="4 6" id="KW-1133">Transmembrane helix</keyword>
<feature type="transmembrane region" description="Helical" evidence="6">
    <location>
        <begin position="140"/>
        <end position="160"/>
    </location>
</feature>